<dbReference type="PANTHER" id="PTHR21666">
    <property type="entry name" value="PEPTIDASE-RELATED"/>
    <property type="match status" value="1"/>
</dbReference>
<accession>A0A1E5XQC5</accession>
<dbReference type="InterPro" id="IPR016047">
    <property type="entry name" value="M23ase_b-sheet_dom"/>
</dbReference>
<evidence type="ECO:0000313" key="11">
    <source>
        <dbReference type="Proteomes" id="UP000095463"/>
    </source>
</evidence>
<feature type="region of interest" description="Disordered" evidence="8">
    <location>
        <begin position="1"/>
        <end position="59"/>
    </location>
</feature>
<evidence type="ECO:0000256" key="4">
    <source>
        <dbReference type="ARBA" id="ARBA00022801"/>
    </source>
</evidence>
<protein>
    <recommendedName>
        <fullName evidence="9">M23ase beta-sheet core domain-containing protein</fullName>
    </recommendedName>
</protein>
<dbReference type="AlphaFoldDB" id="A0A1E5XQC5"/>
<evidence type="ECO:0000256" key="8">
    <source>
        <dbReference type="SAM" id="MobiDB-lite"/>
    </source>
</evidence>
<dbReference type="Gene3D" id="2.70.70.10">
    <property type="entry name" value="Glucose Permease (Domain IIA)"/>
    <property type="match status" value="1"/>
</dbReference>
<keyword evidence="6" id="KW-0482">Metalloprotease</keyword>
<dbReference type="SUPFAM" id="SSF51261">
    <property type="entry name" value="Duplicated hybrid motif"/>
    <property type="match status" value="1"/>
</dbReference>
<keyword evidence="3" id="KW-0479">Metal-binding</keyword>
<dbReference type="PANTHER" id="PTHR21666:SF288">
    <property type="entry name" value="CELL DIVISION PROTEIN YTFB"/>
    <property type="match status" value="1"/>
</dbReference>
<evidence type="ECO:0000256" key="7">
    <source>
        <dbReference type="SAM" id="Coils"/>
    </source>
</evidence>
<evidence type="ECO:0000259" key="9">
    <source>
        <dbReference type="Pfam" id="PF01551"/>
    </source>
</evidence>
<dbReference type="Gene3D" id="1.20.5.340">
    <property type="match status" value="1"/>
</dbReference>
<dbReference type="GO" id="GO:0046872">
    <property type="term" value="F:metal ion binding"/>
    <property type="evidence" value="ECO:0007669"/>
    <property type="project" value="UniProtKB-KW"/>
</dbReference>
<feature type="coiled-coil region" evidence="7">
    <location>
        <begin position="85"/>
        <end position="154"/>
    </location>
</feature>
<comment type="cofactor">
    <cofactor evidence="1">
        <name>Zn(2+)</name>
        <dbReference type="ChEBI" id="CHEBI:29105"/>
    </cofactor>
</comment>
<keyword evidence="2" id="KW-0645">Protease</keyword>
<keyword evidence="4" id="KW-0378">Hydrolase</keyword>
<dbReference type="InterPro" id="IPR050570">
    <property type="entry name" value="Cell_wall_metabolism_enzyme"/>
</dbReference>
<comment type="caution">
    <text evidence="10">The sequence shown here is derived from an EMBL/GenBank/DDBJ whole genome shotgun (WGS) entry which is preliminary data.</text>
</comment>
<dbReference type="Proteomes" id="UP000095463">
    <property type="component" value="Unassembled WGS sequence"/>
</dbReference>
<keyword evidence="7" id="KW-0175">Coiled coil</keyword>
<reference evidence="10 11" key="1">
    <citation type="journal article" date="2015" name="Genome Announc.">
        <title>Genome Assemblies of Three Soil-Associated Devosia species: D. insulae, D. limi, and D. soli.</title>
        <authorList>
            <person name="Hassan Y.I."/>
            <person name="Lepp D."/>
            <person name="Zhou T."/>
        </authorList>
    </citation>
    <scope>NUCLEOTIDE SEQUENCE [LARGE SCALE GENOMIC DNA]</scope>
    <source>
        <strain evidence="10 11">DS-56</strain>
    </source>
</reference>
<dbReference type="GO" id="GO:0006508">
    <property type="term" value="P:proteolysis"/>
    <property type="evidence" value="ECO:0007669"/>
    <property type="project" value="UniProtKB-KW"/>
</dbReference>
<dbReference type="InterPro" id="IPR011055">
    <property type="entry name" value="Dup_hybrid_motif"/>
</dbReference>
<name>A0A1E5XQC5_9HYPH</name>
<dbReference type="EMBL" id="LAJE02000186">
    <property type="protein sequence ID" value="OEO30790.1"/>
    <property type="molecule type" value="Genomic_DNA"/>
</dbReference>
<sequence>MALALATAALAQQATPEAPVAAPDATAPAAAPADTTAPPTAPADATPPDAAPAEGAATPDLNLRPAVDAAAPTMATSGAPADPEMAAQQQALDELEASISVTKERADALKKEIADMQGDRTKQNAALIAAAERVKRAETDIVALEDKLGELIVQELEVRGRLDGADENISNVLAALERISRNPPPALIVNPSDALGSARSAILLSAIMPELQKKADTVMADLSELGKIKADALEQQGKLEANLQILEEEQLRIGTLIAARKENENRATTALAAEEAEAQALADKATSLKQLIDDLQKRAAAVATAAEATAAANAGGSTPTLDKDTVRLALANTDRSEPAVPFAQAKGFLTMPSSGVTVIDYGAGDGFGGISRGLSVVTRADAQVVSPADGWVMFQGDYLNYGQIVILNAGQDYTILLAGLAKVDVQIGQFVMMGEPVGTMGSQTIGRTVATSAGVSRPTLYIEMRKNNEPVDPTGWWSVASVPTQSG</sequence>
<feature type="coiled-coil region" evidence="7">
    <location>
        <begin position="229"/>
        <end position="298"/>
    </location>
</feature>
<evidence type="ECO:0000313" key="10">
    <source>
        <dbReference type="EMBL" id="OEO30790.1"/>
    </source>
</evidence>
<feature type="domain" description="M23ase beta-sheet core" evidence="9">
    <location>
        <begin position="371"/>
        <end position="473"/>
    </location>
</feature>
<keyword evidence="5" id="KW-0862">Zinc</keyword>
<evidence type="ECO:0000256" key="1">
    <source>
        <dbReference type="ARBA" id="ARBA00001947"/>
    </source>
</evidence>
<gene>
    <name evidence="10" type="ORF">VW23_019515</name>
</gene>
<evidence type="ECO:0000256" key="3">
    <source>
        <dbReference type="ARBA" id="ARBA00022723"/>
    </source>
</evidence>
<evidence type="ECO:0000256" key="5">
    <source>
        <dbReference type="ARBA" id="ARBA00022833"/>
    </source>
</evidence>
<keyword evidence="11" id="KW-1185">Reference proteome</keyword>
<evidence type="ECO:0000256" key="6">
    <source>
        <dbReference type="ARBA" id="ARBA00023049"/>
    </source>
</evidence>
<proteinExistence type="predicted"/>
<organism evidence="10 11">
    <name type="scientific">Devosia insulae DS-56</name>
    <dbReference type="NCBI Taxonomy" id="1116389"/>
    <lineage>
        <taxon>Bacteria</taxon>
        <taxon>Pseudomonadati</taxon>
        <taxon>Pseudomonadota</taxon>
        <taxon>Alphaproteobacteria</taxon>
        <taxon>Hyphomicrobiales</taxon>
        <taxon>Devosiaceae</taxon>
        <taxon>Devosia</taxon>
    </lineage>
</organism>
<evidence type="ECO:0000256" key="2">
    <source>
        <dbReference type="ARBA" id="ARBA00022670"/>
    </source>
</evidence>
<dbReference type="CDD" id="cd12797">
    <property type="entry name" value="M23_peptidase"/>
    <property type="match status" value="1"/>
</dbReference>
<dbReference type="Pfam" id="PF01551">
    <property type="entry name" value="Peptidase_M23"/>
    <property type="match status" value="1"/>
</dbReference>
<dbReference type="GO" id="GO:0004222">
    <property type="term" value="F:metalloendopeptidase activity"/>
    <property type="evidence" value="ECO:0007669"/>
    <property type="project" value="TreeGrafter"/>
</dbReference>